<dbReference type="Proteomes" id="UP000178622">
    <property type="component" value="Unassembled WGS sequence"/>
</dbReference>
<evidence type="ECO:0000313" key="3">
    <source>
        <dbReference type="Proteomes" id="UP000178622"/>
    </source>
</evidence>
<dbReference type="EMBL" id="MKIR01000012">
    <property type="protein sequence ID" value="OFI49468.1"/>
    <property type="molecule type" value="Genomic_DNA"/>
</dbReference>
<reference evidence="3" key="1">
    <citation type="submission" date="2016-09" db="EMBL/GenBank/DDBJ databases">
        <title>Draft genome sequence of a novel species of the family Streptococcaceae isolated from flowers.</title>
        <authorList>
            <person name="Chuah L.-O."/>
            <person name="Yap K.-P."/>
            <person name="Thong K.L."/>
            <person name="Liong M.T."/>
            <person name="Ahmad R."/>
            <person name="Rusul G."/>
        </authorList>
    </citation>
    <scope>NUCLEOTIDE SEQUENCE [LARGE SCALE GENOMIC DNA]</scope>
    <source>
        <strain evidence="3">DF1</strain>
    </source>
</reference>
<organism evidence="2 3">
    <name type="scientific">Floricoccus tropicus</name>
    <dbReference type="NCBI Taxonomy" id="1859473"/>
    <lineage>
        <taxon>Bacteria</taxon>
        <taxon>Bacillati</taxon>
        <taxon>Bacillota</taxon>
        <taxon>Bacilli</taxon>
        <taxon>Lactobacillales</taxon>
        <taxon>Streptococcaceae</taxon>
        <taxon>Floricoccus</taxon>
    </lineage>
</organism>
<dbReference type="OrthoDB" id="9836927at2"/>
<comment type="caution">
    <text evidence="2">The sequence shown here is derived from an EMBL/GenBank/DDBJ whole genome shotgun (WGS) entry which is preliminary data.</text>
</comment>
<keyword evidence="1" id="KW-0812">Transmembrane</keyword>
<dbReference type="RefSeq" id="WP_070791986.1">
    <property type="nucleotide sequence ID" value="NZ_MKIR01000012.1"/>
</dbReference>
<sequence>MNKKIKVLLLCLLVSLFLPFKAWPNELTYKTENKNFFQVAIFRENAIKLSTIMLIILILILLPTLKKYRILFLTAVFTTFICFMAIQTLFEGLPYLFTNTYFKIGFFIVPILVVWTYIEIMREDLKSIKFE</sequence>
<protein>
    <submittedName>
        <fullName evidence="2">Uncharacterized protein</fullName>
    </submittedName>
</protein>
<name>A0A1E8GPQ1_9LACT</name>
<feature type="transmembrane region" description="Helical" evidence="1">
    <location>
        <begin position="46"/>
        <end position="63"/>
    </location>
</feature>
<evidence type="ECO:0000256" key="1">
    <source>
        <dbReference type="SAM" id="Phobius"/>
    </source>
</evidence>
<proteinExistence type="predicted"/>
<feature type="transmembrane region" description="Helical" evidence="1">
    <location>
        <begin position="102"/>
        <end position="120"/>
    </location>
</feature>
<keyword evidence="1" id="KW-0472">Membrane</keyword>
<gene>
    <name evidence="2" type="ORF">BG261_02505</name>
</gene>
<evidence type="ECO:0000313" key="2">
    <source>
        <dbReference type="EMBL" id="OFI49468.1"/>
    </source>
</evidence>
<keyword evidence="1" id="KW-1133">Transmembrane helix</keyword>
<keyword evidence="3" id="KW-1185">Reference proteome</keyword>
<feature type="transmembrane region" description="Helical" evidence="1">
    <location>
        <begin position="70"/>
        <end position="90"/>
    </location>
</feature>
<accession>A0A1E8GPQ1</accession>
<dbReference type="STRING" id="1859473.BG261_02505"/>
<dbReference type="AlphaFoldDB" id="A0A1E8GPQ1"/>